<keyword evidence="2 4" id="KW-0378">Hydrolase</keyword>
<dbReference type="GO" id="GO:0005829">
    <property type="term" value="C:cytosol"/>
    <property type="evidence" value="ECO:0007669"/>
    <property type="project" value="TreeGrafter"/>
</dbReference>
<dbReference type="Proteomes" id="UP000515856">
    <property type="component" value="Chromosome"/>
</dbReference>
<gene>
    <name evidence="4" type="ORF">H9Q80_16995</name>
</gene>
<sequence>MQKKVSSKQTYEARIFTISKDIIEDDAGKQFERDIVHHHGGVGVLARKGDQILFVHQYRPAVDAMMLEIPAGKLEKDEDPYTCGLRELEEESGFTCDNLSLICEFYSTPGFCNEKLYIYEASDLIPVEHPKAMDEDEEIELCWYDIDQALDMIKRKEIIDAKTIIAIQYAAMHR</sequence>
<dbReference type="RefSeq" id="WP_117454793.1">
    <property type="nucleotide sequence ID" value="NZ_CP060636.1"/>
</dbReference>
<evidence type="ECO:0000259" key="3">
    <source>
        <dbReference type="PROSITE" id="PS51462"/>
    </source>
</evidence>
<reference evidence="4 5" key="1">
    <citation type="submission" date="2020-08" db="EMBL/GenBank/DDBJ databases">
        <authorList>
            <person name="Liu C."/>
            <person name="Sun Q."/>
        </authorList>
    </citation>
    <scope>NUCLEOTIDE SEQUENCE [LARGE SCALE GENOMIC DNA]</scope>
    <source>
        <strain evidence="4 5">NSJ-61</strain>
    </source>
</reference>
<dbReference type="KEGG" id="ehn:H9Q80_16995"/>
<evidence type="ECO:0000256" key="1">
    <source>
        <dbReference type="ARBA" id="ARBA00001946"/>
    </source>
</evidence>
<organism evidence="4 5">
    <name type="scientific">[Eubacterium] hominis</name>
    <dbReference type="NCBI Taxonomy" id="2764325"/>
    <lineage>
        <taxon>Bacteria</taxon>
        <taxon>Bacillati</taxon>
        <taxon>Bacillota</taxon>
        <taxon>Erysipelotrichia</taxon>
        <taxon>Erysipelotrichales</taxon>
        <taxon>Erysipelotrichaceae</taxon>
        <taxon>Amedibacillus</taxon>
    </lineage>
</organism>
<keyword evidence="5" id="KW-1185">Reference proteome</keyword>
<dbReference type="GO" id="GO:0019693">
    <property type="term" value="P:ribose phosphate metabolic process"/>
    <property type="evidence" value="ECO:0007669"/>
    <property type="project" value="TreeGrafter"/>
</dbReference>
<name>A0A7G9GM88_9FIRM</name>
<feature type="domain" description="Nudix hydrolase" evidence="3">
    <location>
        <begin position="37"/>
        <end position="166"/>
    </location>
</feature>
<dbReference type="PROSITE" id="PS51462">
    <property type="entry name" value="NUDIX"/>
    <property type="match status" value="1"/>
</dbReference>
<dbReference type="PANTHER" id="PTHR11839:SF18">
    <property type="entry name" value="NUDIX HYDROLASE DOMAIN-CONTAINING PROTEIN"/>
    <property type="match status" value="1"/>
</dbReference>
<dbReference type="CDD" id="cd03424">
    <property type="entry name" value="NUDIX_ADPRase_Nudt5_UGPPase_Nudt14"/>
    <property type="match status" value="1"/>
</dbReference>
<comment type="cofactor">
    <cofactor evidence="1">
        <name>Mg(2+)</name>
        <dbReference type="ChEBI" id="CHEBI:18420"/>
    </cofactor>
</comment>
<dbReference type="SUPFAM" id="SSF55811">
    <property type="entry name" value="Nudix"/>
    <property type="match status" value="1"/>
</dbReference>
<dbReference type="GO" id="GO:0016787">
    <property type="term" value="F:hydrolase activity"/>
    <property type="evidence" value="ECO:0007669"/>
    <property type="project" value="UniProtKB-KW"/>
</dbReference>
<dbReference type="Gene3D" id="3.90.79.10">
    <property type="entry name" value="Nucleoside Triphosphate Pyrophosphohydrolase"/>
    <property type="match status" value="1"/>
</dbReference>
<evidence type="ECO:0000313" key="4">
    <source>
        <dbReference type="EMBL" id="QNM11920.1"/>
    </source>
</evidence>
<dbReference type="EMBL" id="CP060636">
    <property type="protein sequence ID" value="QNM11920.1"/>
    <property type="molecule type" value="Genomic_DNA"/>
</dbReference>
<dbReference type="InterPro" id="IPR015797">
    <property type="entry name" value="NUDIX_hydrolase-like_dom_sf"/>
</dbReference>
<evidence type="ECO:0000313" key="5">
    <source>
        <dbReference type="Proteomes" id="UP000515856"/>
    </source>
</evidence>
<dbReference type="AlphaFoldDB" id="A0A7G9GM88"/>
<dbReference type="GO" id="GO:0006753">
    <property type="term" value="P:nucleoside phosphate metabolic process"/>
    <property type="evidence" value="ECO:0007669"/>
    <property type="project" value="TreeGrafter"/>
</dbReference>
<dbReference type="PANTHER" id="PTHR11839">
    <property type="entry name" value="UDP/ADP-SUGAR PYROPHOSPHATASE"/>
    <property type="match status" value="1"/>
</dbReference>
<proteinExistence type="predicted"/>
<dbReference type="FunFam" id="3.90.79.10:FF:000024">
    <property type="entry name" value="ADP-ribose pyrophosphatase"/>
    <property type="match status" value="1"/>
</dbReference>
<dbReference type="InterPro" id="IPR000086">
    <property type="entry name" value="NUDIX_hydrolase_dom"/>
</dbReference>
<protein>
    <submittedName>
        <fullName evidence="4">NUDIX hydrolase</fullName>
    </submittedName>
</protein>
<dbReference type="Pfam" id="PF00293">
    <property type="entry name" value="NUDIX"/>
    <property type="match status" value="1"/>
</dbReference>
<evidence type="ECO:0000256" key="2">
    <source>
        <dbReference type="ARBA" id="ARBA00022801"/>
    </source>
</evidence>
<accession>A0A7G9GM88</accession>